<keyword evidence="2" id="KW-0812">Transmembrane</keyword>
<evidence type="ECO:0000256" key="4">
    <source>
        <dbReference type="ARBA" id="ARBA00023136"/>
    </source>
</evidence>
<dbReference type="InterPro" id="IPR010652">
    <property type="entry name" value="DUF1232"/>
</dbReference>
<evidence type="ECO:0000313" key="7">
    <source>
        <dbReference type="Proteomes" id="UP001208567"/>
    </source>
</evidence>
<evidence type="ECO:0000256" key="3">
    <source>
        <dbReference type="ARBA" id="ARBA00022989"/>
    </source>
</evidence>
<comment type="caution">
    <text evidence="6">The sequence shown here is derived from an EMBL/GenBank/DDBJ whole genome shotgun (WGS) entry which is preliminary data.</text>
</comment>
<protein>
    <recommendedName>
        <fullName evidence="5">DUF1232 domain-containing protein</fullName>
    </recommendedName>
</protein>
<dbReference type="Proteomes" id="UP001208567">
    <property type="component" value="Unassembled WGS sequence"/>
</dbReference>
<sequence>MKLSSVKAVLTAADIMEIIDEYVQVEGLIISDIELADIITVKGSYKKGVEIPFKAQIGFGNIYENNINIKIFSIKISKLGIFTPVKNFALKKILSDFSDNGIFVDKDVVTLDLNLITKVVPYVYFKLKSLKSINNTIEAEVEDLIYAPNKEVTSIKKNKKEEKKAMDRISDNYAKLRDNATEKVPEKYKSIVEYAMIIPDIVALFWRLFRDKRVRIDTKILIGGAIAYLASPIDIIPDFIPMIGKIDDVAIAFFVMNKLINEIDEKIILENWNGKENIIEIIKNGVAYISKMVGSENVGKLIDFIKKLGKKNVPEEKEYEECNDIH</sequence>
<comment type="subcellular location">
    <subcellularLocation>
        <location evidence="1">Endomembrane system</location>
        <topology evidence="1">Multi-pass membrane protein</topology>
    </subcellularLocation>
</comment>
<keyword evidence="7" id="KW-1185">Reference proteome</keyword>
<keyword evidence="3" id="KW-1133">Transmembrane helix</keyword>
<keyword evidence="4" id="KW-0472">Membrane</keyword>
<accession>A0ABQ5N2B1</accession>
<dbReference type="EMBL" id="BRXR01000001">
    <property type="protein sequence ID" value="GLC29200.1"/>
    <property type="molecule type" value="Genomic_DNA"/>
</dbReference>
<gene>
    <name evidence="6" type="ORF">bsdE14_06100</name>
</gene>
<evidence type="ECO:0000259" key="5">
    <source>
        <dbReference type="Pfam" id="PF06803"/>
    </source>
</evidence>
<organism evidence="6 7">
    <name type="scientific">Clostridium omnivorum</name>
    <dbReference type="NCBI Taxonomy" id="1604902"/>
    <lineage>
        <taxon>Bacteria</taxon>
        <taxon>Bacillati</taxon>
        <taxon>Bacillota</taxon>
        <taxon>Clostridia</taxon>
        <taxon>Eubacteriales</taxon>
        <taxon>Clostridiaceae</taxon>
        <taxon>Clostridium</taxon>
    </lineage>
</organism>
<reference evidence="6 7" key="1">
    <citation type="journal article" date="2024" name="Int. J. Syst. Evol. Microbiol.">
        <title>Clostridium omnivorum sp. nov., isolated from anoxic soil under the treatment of reductive soil disinfestation.</title>
        <authorList>
            <person name="Ueki A."/>
            <person name="Tonouchi A."/>
            <person name="Kaku N."/>
            <person name="Honma S."/>
            <person name="Ueki K."/>
        </authorList>
    </citation>
    <scope>NUCLEOTIDE SEQUENCE [LARGE SCALE GENOMIC DNA]</scope>
    <source>
        <strain evidence="6 7">E14</strain>
    </source>
</reference>
<dbReference type="Pfam" id="PF06803">
    <property type="entry name" value="DUF1232"/>
    <property type="match status" value="1"/>
</dbReference>
<proteinExistence type="predicted"/>
<dbReference type="RefSeq" id="WP_264848488.1">
    <property type="nucleotide sequence ID" value="NZ_BRXR01000001.1"/>
</dbReference>
<name>A0ABQ5N2B1_9CLOT</name>
<evidence type="ECO:0000256" key="2">
    <source>
        <dbReference type="ARBA" id="ARBA00022692"/>
    </source>
</evidence>
<feature type="domain" description="DUF1232" evidence="5">
    <location>
        <begin position="218"/>
        <end position="254"/>
    </location>
</feature>
<evidence type="ECO:0000256" key="1">
    <source>
        <dbReference type="ARBA" id="ARBA00004127"/>
    </source>
</evidence>
<evidence type="ECO:0000313" key="6">
    <source>
        <dbReference type="EMBL" id="GLC29200.1"/>
    </source>
</evidence>